<dbReference type="FunFam" id="1.50.10.10:FF:000018">
    <property type="entry name" value="Glucoamylase"/>
    <property type="match status" value="1"/>
</dbReference>
<dbReference type="GO" id="GO:2001070">
    <property type="term" value="F:starch binding"/>
    <property type="evidence" value="ECO:0007669"/>
    <property type="project" value="InterPro"/>
</dbReference>
<organism evidence="14 15">
    <name type="scientific">Coniochaeta ligniaria NRRL 30616</name>
    <dbReference type="NCBI Taxonomy" id="1408157"/>
    <lineage>
        <taxon>Eukaryota</taxon>
        <taxon>Fungi</taxon>
        <taxon>Dikarya</taxon>
        <taxon>Ascomycota</taxon>
        <taxon>Pezizomycotina</taxon>
        <taxon>Sordariomycetes</taxon>
        <taxon>Sordariomycetidae</taxon>
        <taxon>Coniochaetales</taxon>
        <taxon>Coniochaetaceae</taxon>
        <taxon>Coniochaeta</taxon>
    </lineage>
</organism>
<evidence type="ECO:0000313" key="15">
    <source>
        <dbReference type="Proteomes" id="UP000182658"/>
    </source>
</evidence>
<dbReference type="Gene3D" id="1.50.10.10">
    <property type="match status" value="1"/>
</dbReference>
<evidence type="ECO:0000256" key="1">
    <source>
        <dbReference type="ARBA" id="ARBA00001863"/>
    </source>
</evidence>
<keyword evidence="5" id="KW-0325">Glycoprotein</keyword>
<dbReference type="SUPFAM" id="SSF48208">
    <property type="entry name" value="Six-hairpin glycosidases"/>
    <property type="match status" value="1"/>
</dbReference>
<dbReference type="CDD" id="cd05811">
    <property type="entry name" value="CBM20_glucoamylase"/>
    <property type="match status" value="1"/>
</dbReference>
<dbReference type="PIRSF" id="PIRSF001031">
    <property type="entry name" value="Glu-a-glcsd_SBD"/>
    <property type="match status" value="1"/>
</dbReference>
<keyword evidence="7 9" id="KW-0326">Glycosidase</keyword>
<proteinExistence type="inferred from homology"/>
<comment type="similarity">
    <text evidence="2 9">Belongs to the glycosyl hydrolase 15 family.</text>
</comment>
<dbReference type="SUPFAM" id="SSF49452">
    <property type="entry name" value="Starch-binding domain-like"/>
    <property type="match status" value="1"/>
</dbReference>
<dbReference type="GO" id="GO:0004339">
    <property type="term" value="F:glucan 1,4-alpha-glucosidase activity"/>
    <property type="evidence" value="ECO:0007669"/>
    <property type="project" value="UniProtKB-EC"/>
</dbReference>
<dbReference type="InterPro" id="IPR008291">
    <property type="entry name" value="Glucoamylase_SBD"/>
</dbReference>
<gene>
    <name evidence="14" type="ORF">CONLIGDRAFT_621775</name>
</gene>
<sequence length="670" mass="70524">MEAQAVNRYALGLQPQNSTNLSSLPPAEPIMHAFSSLLLLGTFVFQAVLGRPDGTRVRREGEILKRSVDSFVATESPIALAKLLCNIGASGCAASGAASGAVVASPSKSDPDYWYTWTRDSALVFKAIVDTFTNSYDANLQSEIQNYIAAQAKLQGVSNPSGSLSDGAGLGEPKFNVDLTEFTGAWGRPQRDGPALRAIALISYANWLISNGYTSTASSIVWPVIKNDLAYVAQYWNQTGFDLWEEVQGSSFFTVAAQHRSLVEGSTLAKTLGSTCSACDSIAPQVLCFLQRFWSSSSGYVIANLGTSGRSGKDANTILGSIHNFDPSAGCDASTFQPCSDRALANHKVVTDSFRSIYSINSGIAQGVAVAVGRYPEDTYYNGNPWYLNTLAAAEQLYDALYVWKQQGSITVTSTSLAFFQDLVSSVTAGTYASSSSTYTSIYNAAQTYADGYMAVVQKYTPSTGALAEQFDKSSGTPLSAVDLTWSYASFITAAQRRNSVVPPSWLASGANSVPGTCSATSIVGSYSTATSTSFPTSQTPKGGVTSGTATATGTASTTTATSCATATTVAVTFNELKSTTYGQTVKIVGNIAALGNWDTASAVTLGATQYTSSNPLWSATISLPAGQAIQYKYIVVNTDGSVTWEADPNHSYTVPATCATTAAISDTWQ</sequence>
<keyword evidence="8 9" id="KW-0624">Polysaccharide degradation</keyword>
<evidence type="ECO:0000256" key="8">
    <source>
        <dbReference type="ARBA" id="ARBA00023326"/>
    </source>
</evidence>
<dbReference type="InterPro" id="IPR012341">
    <property type="entry name" value="6hp_glycosidase-like_sf"/>
</dbReference>
<dbReference type="InterPro" id="IPR011613">
    <property type="entry name" value="GH15-like"/>
</dbReference>
<dbReference type="FunCoup" id="A0A1J7IF13">
    <property type="interactions" value="61"/>
</dbReference>
<evidence type="ECO:0000256" key="11">
    <source>
        <dbReference type="PIRSR" id="PIRSR001031-2"/>
    </source>
</evidence>
<dbReference type="InterPro" id="IPR002044">
    <property type="entry name" value="CBM20"/>
</dbReference>
<dbReference type="SMART" id="SM01065">
    <property type="entry name" value="CBM_2"/>
    <property type="match status" value="1"/>
</dbReference>
<dbReference type="Pfam" id="PF00686">
    <property type="entry name" value="CBM_20"/>
    <property type="match status" value="1"/>
</dbReference>
<feature type="active site" description="Proton acceptor" evidence="10">
    <location>
        <position position="242"/>
    </location>
</feature>
<reference evidence="14 15" key="1">
    <citation type="submission" date="2016-10" db="EMBL/GenBank/DDBJ databases">
        <title>Draft genome sequence of Coniochaeta ligniaria NRRL30616, a lignocellulolytic fungus for bioabatement of inhibitors in plant biomass hydrolysates.</title>
        <authorList>
            <consortium name="DOE Joint Genome Institute"/>
            <person name="Jimenez D.J."/>
            <person name="Hector R.E."/>
            <person name="Riley R."/>
            <person name="Sun H."/>
            <person name="Grigoriev I.V."/>
            <person name="Van Elsas J.D."/>
            <person name="Nichols N.N."/>
        </authorList>
    </citation>
    <scope>NUCLEOTIDE SEQUENCE [LARGE SCALE GENOMIC DNA]</scope>
    <source>
        <strain evidence="14 15">NRRL 30616</strain>
    </source>
</reference>
<evidence type="ECO:0000256" key="12">
    <source>
        <dbReference type="SAM" id="MobiDB-lite"/>
    </source>
</evidence>
<dbReference type="Pfam" id="PF00723">
    <property type="entry name" value="Glyco_hydro_15"/>
    <property type="match status" value="1"/>
</dbReference>
<dbReference type="AlphaFoldDB" id="A0A1J7IF13"/>
<feature type="binding site" evidence="11">
    <location>
        <position position="186"/>
    </location>
    <ligand>
        <name>substrate</name>
    </ligand>
</feature>
<evidence type="ECO:0000256" key="3">
    <source>
        <dbReference type="ARBA" id="ARBA00022729"/>
    </source>
</evidence>
<dbReference type="InterPro" id="IPR013783">
    <property type="entry name" value="Ig-like_fold"/>
</dbReference>
<dbReference type="GO" id="GO:0000272">
    <property type="term" value="P:polysaccharide catabolic process"/>
    <property type="evidence" value="ECO:0007669"/>
    <property type="project" value="UniProtKB-KW"/>
</dbReference>
<dbReference type="InParanoid" id="A0A1J7IF13"/>
<feature type="active site" description="Proton donor" evidence="10">
    <location>
        <position position="245"/>
    </location>
</feature>
<evidence type="ECO:0000256" key="6">
    <source>
        <dbReference type="ARBA" id="ARBA00023277"/>
    </source>
</evidence>
<keyword evidence="3" id="KW-0732">Signal</keyword>
<dbReference type="PRINTS" id="PR00736">
    <property type="entry name" value="GLHYDRLASE15"/>
</dbReference>
<feature type="compositionally biased region" description="Polar residues" evidence="12">
    <location>
        <begin position="531"/>
        <end position="541"/>
    </location>
</feature>
<keyword evidence="6 9" id="KW-0119">Carbohydrate metabolism</keyword>
<accession>A0A1J7IF13</accession>
<dbReference type="EC" id="3.2.1.3" evidence="9"/>
<evidence type="ECO:0000256" key="4">
    <source>
        <dbReference type="ARBA" id="ARBA00022801"/>
    </source>
</evidence>
<dbReference type="InterPro" id="IPR013784">
    <property type="entry name" value="Carb-bd-like_fold"/>
</dbReference>
<dbReference type="InterPro" id="IPR034836">
    <property type="entry name" value="CBM20_glucoamylase"/>
</dbReference>
<dbReference type="PANTHER" id="PTHR31616">
    <property type="entry name" value="TREHALASE"/>
    <property type="match status" value="1"/>
</dbReference>
<dbReference type="GO" id="GO:0000324">
    <property type="term" value="C:fungal-type vacuole"/>
    <property type="evidence" value="ECO:0007669"/>
    <property type="project" value="TreeGrafter"/>
</dbReference>
<keyword evidence="4 9" id="KW-0378">Hydrolase</keyword>
<evidence type="ECO:0000256" key="10">
    <source>
        <dbReference type="PIRSR" id="PIRSR001031-1"/>
    </source>
</evidence>
<comment type="catalytic activity">
    <reaction evidence="1 9">
        <text>Hydrolysis of terminal (1-&gt;4)-linked alpha-D-glucose residues successively from non-reducing ends of the chains with release of beta-D-glucose.</text>
        <dbReference type="EC" id="3.2.1.3"/>
    </reaction>
</comment>
<dbReference type="InterPro" id="IPR046966">
    <property type="entry name" value="Glucoamylase_active_site"/>
</dbReference>
<keyword evidence="15" id="KW-1185">Reference proteome</keyword>
<evidence type="ECO:0000256" key="2">
    <source>
        <dbReference type="ARBA" id="ARBA00006188"/>
    </source>
</evidence>
<feature type="region of interest" description="Disordered" evidence="12">
    <location>
        <begin position="531"/>
        <end position="555"/>
    </location>
</feature>
<dbReference type="InterPro" id="IPR000165">
    <property type="entry name" value="Glucoamylase"/>
</dbReference>
<name>A0A1J7IF13_9PEZI</name>
<feature type="domain" description="CBM20" evidence="13">
    <location>
        <begin position="564"/>
        <end position="670"/>
    </location>
</feature>
<dbReference type="EMBL" id="KV875101">
    <property type="protein sequence ID" value="OIW25851.1"/>
    <property type="molecule type" value="Genomic_DNA"/>
</dbReference>
<dbReference type="OrthoDB" id="6123450at2759"/>
<dbReference type="STRING" id="1408157.A0A1J7IF13"/>
<dbReference type="FunFam" id="2.60.40.10:FF:000552">
    <property type="entry name" value="Related to glucoamylase"/>
    <property type="match status" value="1"/>
</dbReference>
<evidence type="ECO:0000256" key="9">
    <source>
        <dbReference type="PIRNR" id="PIRNR001031"/>
    </source>
</evidence>
<dbReference type="PANTHER" id="PTHR31616:SF12">
    <property type="entry name" value="GLUCOAMYLASE"/>
    <property type="match status" value="1"/>
</dbReference>
<protein>
    <recommendedName>
        <fullName evidence="9">Glucoamylase</fullName>
        <ecNumber evidence="9">3.2.1.3</ecNumber>
    </recommendedName>
    <alternativeName>
        <fullName evidence="9">1,4-alpha-D-glucan glucohydrolase</fullName>
    </alternativeName>
    <alternativeName>
        <fullName evidence="9">Glucan 1,4-alpha-glucosidase</fullName>
    </alternativeName>
</protein>
<dbReference type="InterPro" id="IPR008928">
    <property type="entry name" value="6-hairpin_glycosidase_sf"/>
</dbReference>
<evidence type="ECO:0000256" key="5">
    <source>
        <dbReference type="ARBA" id="ARBA00023180"/>
    </source>
</evidence>
<evidence type="ECO:0000259" key="13">
    <source>
        <dbReference type="PROSITE" id="PS51166"/>
    </source>
</evidence>
<dbReference type="Proteomes" id="UP000182658">
    <property type="component" value="Unassembled WGS sequence"/>
</dbReference>
<evidence type="ECO:0000313" key="14">
    <source>
        <dbReference type="EMBL" id="OIW25851.1"/>
    </source>
</evidence>
<dbReference type="PROSITE" id="PS00820">
    <property type="entry name" value="GLUCOAMYLASE"/>
    <property type="match status" value="1"/>
</dbReference>
<evidence type="ECO:0000256" key="7">
    <source>
        <dbReference type="ARBA" id="ARBA00023295"/>
    </source>
</evidence>
<dbReference type="PROSITE" id="PS51166">
    <property type="entry name" value="CBM20"/>
    <property type="match status" value="1"/>
</dbReference>
<dbReference type="Gene3D" id="2.60.40.10">
    <property type="entry name" value="Immunoglobulins"/>
    <property type="match status" value="1"/>
</dbReference>